<dbReference type="STRING" id="1127699.HMPREF9151_00822"/>
<feature type="non-terminal residue" evidence="2">
    <location>
        <position position="65"/>
    </location>
</feature>
<dbReference type="HOGENOM" id="CLU_2873047_0_0_10"/>
<evidence type="ECO:0000313" key="3">
    <source>
        <dbReference type="Proteomes" id="UP000010433"/>
    </source>
</evidence>
<dbReference type="AlphaFoldDB" id="L1NG79"/>
<evidence type="ECO:0000313" key="2">
    <source>
        <dbReference type="EMBL" id="EKY02378.1"/>
    </source>
</evidence>
<name>L1NG79_9BACT</name>
<keyword evidence="3" id="KW-1185">Reference proteome</keyword>
<evidence type="ECO:0008006" key="4">
    <source>
        <dbReference type="Google" id="ProtNLM"/>
    </source>
</evidence>
<evidence type="ECO:0000256" key="1">
    <source>
        <dbReference type="SAM" id="SignalP"/>
    </source>
</evidence>
<reference evidence="2 3" key="1">
    <citation type="submission" date="2012-05" db="EMBL/GenBank/DDBJ databases">
        <authorList>
            <person name="Weinstock G."/>
            <person name="Sodergren E."/>
            <person name="Lobos E.A."/>
            <person name="Fulton L."/>
            <person name="Fulton R."/>
            <person name="Courtney L."/>
            <person name="Fronick C."/>
            <person name="O'Laughlin M."/>
            <person name="Godfrey J."/>
            <person name="Wilson R.M."/>
            <person name="Miner T."/>
            <person name="Farmer C."/>
            <person name="Delehaunty K."/>
            <person name="Cordes M."/>
            <person name="Minx P."/>
            <person name="Tomlinson C."/>
            <person name="Chen J."/>
            <person name="Wollam A."/>
            <person name="Pepin K.H."/>
            <person name="Bhonagiri V."/>
            <person name="Zhang X."/>
            <person name="Suruliraj S."/>
            <person name="Warren W."/>
            <person name="Mitreva M."/>
            <person name="Mardis E.R."/>
            <person name="Wilson R.K."/>
        </authorList>
    </citation>
    <scope>NUCLEOTIDE SEQUENCE [LARGE SCALE GENOMIC DNA]</scope>
    <source>
        <strain evidence="2 3">F0055</strain>
    </source>
</reference>
<protein>
    <recommendedName>
        <fullName evidence="4">Alkaline phosphatase family protein</fullName>
    </recommendedName>
</protein>
<proteinExistence type="predicted"/>
<sequence>MKRQLLILACAAATVLSAVAKTRKAIYVIIDGVSANFLEKTHPQTIFDVARTGSYAHAYAGGKVG</sequence>
<feature type="chain" id="PRO_5003955112" description="Alkaline phosphatase family protein" evidence="1">
    <location>
        <begin position="21"/>
        <end position="65"/>
    </location>
</feature>
<comment type="caution">
    <text evidence="2">The sequence shown here is derived from an EMBL/GenBank/DDBJ whole genome shotgun (WGS) entry which is preliminary data.</text>
</comment>
<dbReference type="EMBL" id="AMEP01000055">
    <property type="protein sequence ID" value="EKY02378.1"/>
    <property type="molecule type" value="Genomic_DNA"/>
</dbReference>
<feature type="signal peptide" evidence="1">
    <location>
        <begin position="1"/>
        <end position="20"/>
    </location>
</feature>
<organism evidence="2 3">
    <name type="scientific">Hoylesella saccharolytica F0055</name>
    <dbReference type="NCBI Taxonomy" id="1127699"/>
    <lineage>
        <taxon>Bacteria</taxon>
        <taxon>Pseudomonadati</taxon>
        <taxon>Bacteroidota</taxon>
        <taxon>Bacteroidia</taxon>
        <taxon>Bacteroidales</taxon>
        <taxon>Prevotellaceae</taxon>
        <taxon>Hoylesella</taxon>
    </lineage>
</organism>
<gene>
    <name evidence="2" type="ORF">HMPREF9151_00822</name>
</gene>
<dbReference type="Proteomes" id="UP000010433">
    <property type="component" value="Unassembled WGS sequence"/>
</dbReference>
<keyword evidence="1" id="KW-0732">Signal</keyword>
<accession>L1NG79</accession>